<dbReference type="EMBL" id="JAGMUX010000009">
    <property type="protein sequence ID" value="KAH7248576.1"/>
    <property type="molecule type" value="Genomic_DNA"/>
</dbReference>
<keyword evidence="3" id="KW-1185">Reference proteome</keyword>
<evidence type="ECO:0000256" key="1">
    <source>
        <dbReference type="SAM" id="MobiDB-lite"/>
    </source>
</evidence>
<gene>
    <name evidence="2" type="ORF">BKA55DRAFT_569474</name>
</gene>
<name>A0A9P9K8Z3_FUSRE</name>
<feature type="region of interest" description="Disordered" evidence="1">
    <location>
        <begin position="1"/>
        <end position="28"/>
    </location>
</feature>
<dbReference type="Proteomes" id="UP000720189">
    <property type="component" value="Unassembled WGS sequence"/>
</dbReference>
<dbReference type="AlphaFoldDB" id="A0A9P9K8Z3"/>
<evidence type="ECO:0000313" key="2">
    <source>
        <dbReference type="EMBL" id="KAH7248576.1"/>
    </source>
</evidence>
<accession>A0A9P9K8Z3</accession>
<organism evidence="2 3">
    <name type="scientific">Fusarium redolens</name>
    <dbReference type="NCBI Taxonomy" id="48865"/>
    <lineage>
        <taxon>Eukaryota</taxon>
        <taxon>Fungi</taxon>
        <taxon>Dikarya</taxon>
        <taxon>Ascomycota</taxon>
        <taxon>Pezizomycotina</taxon>
        <taxon>Sordariomycetes</taxon>
        <taxon>Hypocreomycetidae</taxon>
        <taxon>Hypocreales</taxon>
        <taxon>Nectriaceae</taxon>
        <taxon>Fusarium</taxon>
        <taxon>Fusarium redolens species complex</taxon>
    </lineage>
</organism>
<protein>
    <submittedName>
        <fullName evidence="2">Uncharacterized protein</fullName>
    </submittedName>
</protein>
<evidence type="ECO:0000313" key="3">
    <source>
        <dbReference type="Proteomes" id="UP000720189"/>
    </source>
</evidence>
<proteinExistence type="predicted"/>
<comment type="caution">
    <text evidence="2">The sequence shown here is derived from an EMBL/GenBank/DDBJ whole genome shotgun (WGS) entry which is preliminary data.</text>
</comment>
<dbReference type="RefSeq" id="XP_046048371.1">
    <property type="nucleotide sequence ID" value="XM_046192932.1"/>
</dbReference>
<sequence length="95" mass="10913">MNVPTWTPVDEIPDGNWDRTPPRRWTSLKGRREVPGNRFAYDWGICSCRRRYLLCTVLQAPEQEASKWSAPELNLTMPGNSSLNFDTSTLMLISL</sequence>
<dbReference type="GeneID" id="70222886"/>
<reference evidence="2" key="1">
    <citation type="journal article" date="2021" name="Nat. Commun.">
        <title>Genetic determinants of endophytism in the Arabidopsis root mycobiome.</title>
        <authorList>
            <person name="Mesny F."/>
            <person name="Miyauchi S."/>
            <person name="Thiergart T."/>
            <person name="Pickel B."/>
            <person name="Atanasova L."/>
            <person name="Karlsson M."/>
            <person name="Huettel B."/>
            <person name="Barry K.W."/>
            <person name="Haridas S."/>
            <person name="Chen C."/>
            <person name="Bauer D."/>
            <person name="Andreopoulos W."/>
            <person name="Pangilinan J."/>
            <person name="LaButti K."/>
            <person name="Riley R."/>
            <person name="Lipzen A."/>
            <person name="Clum A."/>
            <person name="Drula E."/>
            <person name="Henrissat B."/>
            <person name="Kohler A."/>
            <person name="Grigoriev I.V."/>
            <person name="Martin F.M."/>
            <person name="Hacquard S."/>
        </authorList>
    </citation>
    <scope>NUCLEOTIDE SEQUENCE</scope>
    <source>
        <strain evidence="2">MPI-CAGE-AT-0023</strain>
    </source>
</reference>